<feature type="region of interest" description="Disordered" evidence="1">
    <location>
        <begin position="1"/>
        <end position="20"/>
    </location>
</feature>
<gene>
    <name evidence="2" type="primary">Acey_s0081.g1498</name>
    <name evidence="2" type="ORF">Y032_0081g1498</name>
</gene>
<dbReference type="AlphaFoldDB" id="A0A016TSC9"/>
<evidence type="ECO:0000313" key="2">
    <source>
        <dbReference type="EMBL" id="EYC05651.1"/>
    </source>
</evidence>
<feature type="compositionally biased region" description="Basic residues" evidence="1">
    <location>
        <begin position="1"/>
        <end position="10"/>
    </location>
</feature>
<evidence type="ECO:0000256" key="1">
    <source>
        <dbReference type="SAM" id="MobiDB-lite"/>
    </source>
</evidence>
<reference evidence="3" key="1">
    <citation type="journal article" date="2015" name="Nat. Genet.">
        <title>The genome and transcriptome of the zoonotic hookworm Ancylostoma ceylanicum identify infection-specific gene families.</title>
        <authorList>
            <person name="Schwarz E.M."/>
            <person name="Hu Y."/>
            <person name="Antoshechkin I."/>
            <person name="Miller M.M."/>
            <person name="Sternberg P.W."/>
            <person name="Aroian R.V."/>
        </authorList>
    </citation>
    <scope>NUCLEOTIDE SEQUENCE</scope>
    <source>
        <strain evidence="3">HY135</strain>
    </source>
</reference>
<accession>A0A016TSC9</accession>
<dbReference type="Proteomes" id="UP000024635">
    <property type="component" value="Unassembled WGS sequence"/>
</dbReference>
<sequence length="116" mass="12977">MAVTHPRPRQGSRATAPHAPESLSSVVEVLFLDAFLPNLVIFPLFFMSHNEKLHNGSKPHRFRRAWRGCAARQGRKWVTAIELFLHQANMPHGRHESANACVSPASSLRLGTSFII</sequence>
<protein>
    <submittedName>
        <fullName evidence="2">Uncharacterized protein</fullName>
    </submittedName>
</protein>
<evidence type="ECO:0000313" key="3">
    <source>
        <dbReference type="Proteomes" id="UP000024635"/>
    </source>
</evidence>
<name>A0A016TSC9_9BILA</name>
<organism evidence="2 3">
    <name type="scientific">Ancylostoma ceylanicum</name>
    <dbReference type="NCBI Taxonomy" id="53326"/>
    <lineage>
        <taxon>Eukaryota</taxon>
        <taxon>Metazoa</taxon>
        <taxon>Ecdysozoa</taxon>
        <taxon>Nematoda</taxon>
        <taxon>Chromadorea</taxon>
        <taxon>Rhabditida</taxon>
        <taxon>Rhabditina</taxon>
        <taxon>Rhabditomorpha</taxon>
        <taxon>Strongyloidea</taxon>
        <taxon>Ancylostomatidae</taxon>
        <taxon>Ancylostomatinae</taxon>
        <taxon>Ancylostoma</taxon>
    </lineage>
</organism>
<proteinExistence type="predicted"/>
<dbReference type="EMBL" id="JARK01001417">
    <property type="protein sequence ID" value="EYC05651.1"/>
    <property type="molecule type" value="Genomic_DNA"/>
</dbReference>
<keyword evidence="3" id="KW-1185">Reference proteome</keyword>
<comment type="caution">
    <text evidence="2">The sequence shown here is derived from an EMBL/GenBank/DDBJ whole genome shotgun (WGS) entry which is preliminary data.</text>
</comment>